<dbReference type="GO" id="GO:0016747">
    <property type="term" value="F:acyltransferase activity, transferring groups other than amino-acyl groups"/>
    <property type="evidence" value="ECO:0007669"/>
    <property type="project" value="InterPro"/>
</dbReference>
<dbReference type="AlphaFoldDB" id="A0A2A9NEZ8"/>
<keyword evidence="5" id="KW-1185">Reference proteome</keyword>
<dbReference type="PROSITE" id="PS51186">
    <property type="entry name" value="GNAT"/>
    <property type="match status" value="1"/>
</dbReference>
<dbReference type="InterPro" id="IPR000182">
    <property type="entry name" value="GNAT_dom"/>
</dbReference>
<sequence>MSLAAALHIRNATLVDIPAITFILNYYITHTVSTFRLDPLPILASASPLIDIYTTTTQTHHLPFLVCVADEGVVVGYAYLTRHLWPTHACYRHTADLSIYVHHEHRGRGIGTKLMDALMDASRSRSGSLAQTRIQEVLSVMSLDVEGPGGGYALRDWYTRWGFVQVGHMKRVGYKFGRWIDVLILQASIKGDDESEKSG</sequence>
<dbReference type="STRING" id="703135.A0A2A9NEZ8"/>
<keyword evidence="1" id="KW-0808">Transferase</keyword>
<dbReference type="CDD" id="cd04301">
    <property type="entry name" value="NAT_SF"/>
    <property type="match status" value="1"/>
</dbReference>
<evidence type="ECO:0000313" key="4">
    <source>
        <dbReference type="EMBL" id="PFH47904.1"/>
    </source>
</evidence>
<dbReference type="Gene3D" id="3.40.630.30">
    <property type="match status" value="1"/>
</dbReference>
<proteinExistence type="predicted"/>
<dbReference type="PANTHER" id="PTHR43072:SF23">
    <property type="entry name" value="UPF0039 PROTEIN C11D3.02C"/>
    <property type="match status" value="1"/>
</dbReference>
<dbReference type="Pfam" id="PF00583">
    <property type="entry name" value="Acetyltransf_1"/>
    <property type="match status" value="1"/>
</dbReference>
<dbReference type="SUPFAM" id="SSF55729">
    <property type="entry name" value="Acyl-CoA N-acyltransferases (Nat)"/>
    <property type="match status" value="1"/>
</dbReference>
<dbReference type="OrthoDB" id="2129362at2759"/>
<reference evidence="4 5" key="1">
    <citation type="submission" date="2014-02" db="EMBL/GenBank/DDBJ databases">
        <title>Transposable element dynamics among asymbiotic and ectomycorrhizal Amanita fungi.</title>
        <authorList>
            <consortium name="DOE Joint Genome Institute"/>
            <person name="Hess J."/>
            <person name="Skrede I."/>
            <person name="Wolfe B."/>
            <person name="LaButti K."/>
            <person name="Ohm R.A."/>
            <person name="Grigoriev I.V."/>
            <person name="Pringle A."/>
        </authorList>
    </citation>
    <scope>NUCLEOTIDE SEQUENCE [LARGE SCALE GENOMIC DNA]</scope>
    <source>
        <strain evidence="4 5">SKay4041</strain>
    </source>
</reference>
<dbReference type="EMBL" id="KZ302085">
    <property type="protein sequence ID" value="PFH47904.1"/>
    <property type="molecule type" value="Genomic_DNA"/>
</dbReference>
<dbReference type="Proteomes" id="UP000242287">
    <property type="component" value="Unassembled WGS sequence"/>
</dbReference>
<dbReference type="InterPro" id="IPR016181">
    <property type="entry name" value="Acyl_CoA_acyltransferase"/>
</dbReference>
<name>A0A2A9NEZ8_9AGAR</name>
<dbReference type="PANTHER" id="PTHR43072">
    <property type="entry name" value="N-ACETYLTRANSFERASE"/>
    <property type="match status" value="1"/>
</dbReference>
<evidence type="ECO:0000259" key="3">
    <source>
        <dbReference type="PROSITE" id="PS51186"/>
    </source>
</evidence>
<gene>
    <name evidence="4" type="ORF">AMATHDRAFT_197325</name>
</gene>
<evidence type="ECO:0000256" key="2">
    <source>
        <dbReference type="ARBA" id="ARBA00023315"/>
    </source>
</evidence>
<protein>
    <recommendedName>
        <fullName evidence="3">N-acetyltransferase domain-containing protein</fullName>
    </recommendedName>
</protein>
<feature type="domain" description="N-acetyltransferase" evidence="3">
    <location>
        <begin position="7"/>
        <end position="181"/>
    </location>
</feature>
<organism evidence="4 5">
    <name type="scientific">Amanita thiersii Skay4041</name>
    <dbReference type="NCBI Taxonomy" id="703135"/>
    <lineage>
        <taxon>Eukaryota</taxon>
        <taxon>Fungi</taxon>
        <taxon>Dikarya</taxon>
        <taxon>Basidiomycota</taxon>
        <taxon>Agaricomycotina</taxon>
        <taxon>Agaricomycetes</taxon>
        <taxon>Agaricomycetidae</taxon>
        <taxon>Agaricales</taxon>
        <taxon>Pluteineae</taxon>
        <taxon>Amanitaceae</taxon>
        <taxon>Amanita</taxon>
    </lineage>
</organism>
<evidence type="ECO:0000313" key="5">
    <source>
        <dbReference type="Proteomes" id="UP000242287"/>
    </source>
</evidence>
<accession>A0A2A9NEZ8</accession>
<evidence type="ECO:0000256" key="1">
    <source>
        <dbReference type="ARBA" id="ARBA00022679"/>
    </source>
</evidence>
<keyword evidence="2" id="KW-0012">Acyltransferase</keyword>